<evidence type="ECO:0000313" key="2">
    <source>
        <dbReference type="Proteomes" id="UP001412067"/>
    </source>
</evidence>
<evidence type="ECO:0000313" key="1">
    <source>
        <dbReference type="EMBL" id="KAK8962822.1"/>
    </source>
</evidence>
<reference evidence="1 2" key="1">
    <citation type="journal article" date="2022" name="Nat. Plants">
        <title>Genomes of leafy and leafless Platanthera orchids illuminate the evolution of mycoheterotrophy.</title>
        <authorList>
            <person name="Li M.H."/>
            <person name="Liu K.W."/>
            <person name="Li Z."/>
            <person name="Lu H.C."/>
            <person name="Ye Q.L."/>
            <person name="Zhang D."/>
            <person name="Wang J.Y."/>
            <person name="Li Y.F."/>
            <person name="Zhong Z.M."/>
            <person name="Liu X."/>
            <person name="Yu X."/>
            <person name="Liu D.K."/>
            <person name="Tu X.D."/>
            <person name="Liu B."/>
            <person name="Hao Y."/>
            <person name="Liao X.Y."/>
            <person name="Jiang Y.T."/>
            <person name="Sun W.H."/>
            <person name="Chen J."/>
            <person name="Chen Y.Q."/>
            <person name="Ai Y."/>
            <person name="Zhai J.W."/>
            <person name="Wu S.S."/>
            <person name="Zhou Z."/>
            <person name="Hsiao Y.Y."/>
            <person name="Wu W.L."/>
            <person name="Chen Y.Y."/>
            <person name="Lin Y.F."/>
            <person name="Hsu J.L."/>
            <person name="Li C.Y."/>
            <person name="Wang Z.W."/>
            <person name="Zhao X."/>
            <person name="Zhong W.Y."/>
            <person name="Ma X.K."/>
            <person name="Ma L."/>
            <person name="Huang J."/>
            <person name="Chen G.Z."/>
            <person name="Huang M.Z."/>
            <person name="Huang L."/>
            <person name="Peng D.H."/>
            <person name="Luo Y.B."/>
            <person name="Zou S.Q."/>
            <person name="Chen S.P."/>
            <person name="Lan S."/>
            <person name="Tsai W.C."/>
            <person name="Van de Peer Y."/>
            <person name="Liu Z.J."/>
        </authorList>
    </citation>
    <scope>NUCLEOTIDE SEQUENCE [LARGE SCALE GENOMIC DNA]</scope>
    <source>
        <strain evidence="1">Lor288</strain>
    </source>
</reference>
<dbReference type="Proteomes" id="UP001412067">
    <property type="component" value="Unassembled WGS sequence"/>
</dbReference>
<dbReference type="EMBL" id="JBBWWR010000008">
    <property type="protein sequence ID" value="KAK8962822.1"/>
    <property type="molecule type" value="Genomic_DNA"/>
</dbReference>
<sequence length="138" mass="15352">MATRESPDTDLQPLLLAGENRPTHFCRRSTGRAPQDATCPRRCRLHSSSSMETGVTRFYAYHQLGVTPATRGPAKRLCDQKRATLLKEKKAFSGISCSPRIMVRGDLRLDKRGMHGMGLRVRGNRESVGWDKLQPSGG</sequence>
<comment type="caution">
    <text evidence="1">The sequence shown here is derived from an EMBL/GenBank/DDBJ whole genome shotgun (WGS) entry which is preliminary data.</text>
</comment>
<protein>
    <submittedName>
        <fullName evidence="1">Uncharacterized protein</fullName>
    </submittedName>
</protein>
<proteinExistence type="predicted"/>
<name>A0ABR2MF60_9ASPA</name>
<organism evidence="1 2">
    <name type="scientific">Platanthera guangdongensis</name>
    <dbReference type="NCBI Taxonomy" id="2320717"/>
    <lineage>
        <taxon>Eukaryota</taxon>
        <taxon>Viridiplantae</taxon>
        <taxon>Streptophyta</taxon>
        <taxon>Embryophyta</taxon>
        <taxon>Tracheophyta</taxon>
        <taxon>Spermatophyta</taxon>
        <taxon>Magnoliopsida</taxon>
        <taxon>Liliopsida</taxon>
        <taxon>Asparagales</taxon>
        <taxon>Orchidaceae</taxon>
        <taxon>Orchidoideae</taxon>
        <taxon>Orchideae</taxon>
        <taxon>Orchidinae</taxon>
        <taxon>Platanthera</taxon>
    </lineage>
</organism>
<keyword evidence="2" id="KW-1185">Reference proteome</keyword>
<accession>A0ABR2MF60</accession>
<gene>
    <name evidence="1" type="ORF">KSP40_PGU005878</name>
</gene>